<feature type="domain" description="Helicase-associated" evidence="1">
    <location>
        <begin position="52"/>
        <end position="125"/>
    </location>
</feature>
<dbReference type="Proteomes" id="UP001162029">
    <property type="component" value="Unassembled WGS sequence"/>
</dbReference>
<evidence type="ECO:0000313" key="2">
    <source>
        <dbReference type="EMBL" id="CAI5745941.1"/>
    </source>
</evidence>
<evidence type="ECO:0000259" key="1">
    <source>
        <dbReference type="Pfam" id="PF03457"/>
    </source>
</evidence>
<name>A0AAV0VED6_9STRA</name>
<dbReference type="PANTHER" id="PTHR37066">
    <property type="entry name" value="HELICASE-ASSOCIATED"/>
    <property type="match status" value="1"/>
</dbReference>
<proteinExistence type="predicted"/>
<dbReference type="AlphaFoldDB" id="A0AAV0VED6"/>
<keyword evidence="3" id="KW-1185">Reference proteome</keyword>
<gene>
    <name evidence="2" type="ORF">PDE001_LOCUS10971</name>
</gene>
<organism evidence="2 3">
    <name type="scientific">Peronospora destructor</name>
    <dbReference type="NCBI Taxonomy" id="86335"/>
    <lineage>
        <taxon>Eukaryota</taxon>
        <taxon>Sar</taxon>
        <taxon>Stramenopiles</taxon>
        <taxon>Oomycota</taxon>
        <taxon>Peronosporomycetes</taxon>
        <taxon>Peronosporales</taxon>
        <taxon>Peronosporaceae</taxon>
        <taxon>Peronospora</taxon>
    </lineage>
</organism>
<comment type="caution">
    <text evidence="2">The sequence shown here is derived from an EMBL/GenBank/DDBJ whole genome shotgun (WGS) entry which is preliminary data.</text>
</comment>
<evidence type="ECO:0000313" key="3">
    <source>
        <dbReference type="Proteomes" id="UP001162029"/>
    </source>
</evidence>
<dbReference type="EMBL" id="CANTFM010002334">
    <property type="protein sequence ID" value="CAI5745941.1"/>
    <property type="molecule type" value="Genomic_DNA"/>
</dbReference>
<dbReference type="InterPro" id="IPR005114">
    <property type="entry name" value="Helicase_assoc"/>
</dbReference>
<reference evidence="2" key="1">
    <citation type="submission" date="2022-12" db="EMBL/GenBank/DDBJ databases">
        <authorList>
            <person name="Webb A."/>
        </authorList>
    </citation>
    <scope>NUCLEOTIDE SEQUENCE</scope>
    <source>
        <strain evidence="2">Pd1</strain>
    </source>
</reference>
<dbReference type="PANTHER" id="PTHR37066:SF1">
    <property type="entry name" value="LNS2_PITP DOMAIN-CONTAINING PROTEIN"/>
    <property type="match status" value="1"/>
</dbReference>
<protein>
    <recommendedName>
        <fullName evidence="1">Helicase-associated domain-containing protein</fullName>
    </recommendedName>
</protein>
<accession>A0AAV0VED6</accession>
<dbReference type="Pfam" id="PF03457">
    <property type="entry name" value="HA"/>
    <property type="match status" value="1"/>
</dbReference>
<sequence>MWSLWGIGSCLWNFRLGEITMRIKHTDTYKAQREGSRDELHKINFSLQSCRERVWDSKILPALETFRREFGHCNVQWNFVVPDSDNWPKHIRGLRLGLTVINMRCQGNYDDIAARDKDKLKAIGFVWSPGDERWTNKILPALETYSKVYKSGWVPVKFNVPESEPWPEQTRGLKLGQIFRNIRRRGSYSSYLERDKNRLDAIGVNFSPYKG</sequence>